<feature type="transmembrane region" description="Helical" evidence="1">
    <location>
        <begin position="7"/>
        <end position="23"/>
    </location>
</feature>
<keyword evidence="3" id="KW-1185">Reference proteome</keyword>
<organism evidence="4">
    <name type="scientific">Brugia pahangi</name>
    <name type="common">Filarial nematode worm</name>
    <dbReference type="NCBI Taxonomy" id="6280"/>
    <lineage>
        <taxon>Eukaryota</taxon>
        <taxon>Metazoa</taxon>
        <taxon>Ecdysozoa</taxon>
        <taxon>Nematoda</taxon>
        <taxon>Chromadorea</taxon>
        <taxon>Rhabditida</taxon>
        <taxon>Spirurina</taxon>
        <taxon>Spiruromorpha</taxon>
        <taxon>Filarioidea</taxon>
        <taxon>Onchocercidae</taxon>
        <taxon>Brugia</taxon>
    </lineage>
</organism>
<proteinExistence type="predicted"/>
<dbReference type="WBParaSite" id="BPAG_0001105201-mRNA-1">
    <property type="protein sequence ID" value="BPAG_0001105201-mRNA-1"/>
    <property type="gene ID" value="BPAG_0001105201"/>
</dbReference>
<keyword evidence="1" id="KW-1133">Transmembrane helix</keyword>
<evidence type="ECO:0000313" key="3">
    <source>
        <dbReference type="Proteomes" id="UP000278627"/>
    </source>
</evidence>
<dbReference type="EMBL" id="UZAD01013209">
    <property type="protein sequence ID" value="VDN92200.1"/>
    <property type="molecule type" value="Genomic_DNA"/>
</dbReference>
<evidence type="ECO:0000313" key="4">
    <source>
        <dbReference type="WBParaSite" id="BPAG_0001105201-mRNA-1"/>
    </source>
</evidence>
<protein>
    <submittedName>
        <fullName evidence="4">Secreted protein</fullName>
    </submittedName>
</protein>
<accession>A0A0N4TR03</accession>
<reference evidence="4" key="1">
    <citation type="submission" date="2017-02" db="UniProtKB">
        <authorList>
            <consortium name="WormBaseParasite"/>
        </authorList>
    </citation>
    <scope>IDENTIFICATION</scope>
</reference>
<dbReference type="AlphaFoldDB" id="A0A0N4TR03"/>
<keyword evidence="1" id="KW-0812">Transmembrane</keyword>
<evidence type="ECO:0000256" key="1">
    <source>
        <dbReference type="SAM" id="Phobius"/>
    </source>
</evidence>
<name>A0A0N4TR03_BRUPA</name>
<keyword evidence="1" id="KW-0472">Membrane</keyword>
<evidence type="ECO:0000313" key="2">
    <source>
        <dbReference type="EMBL" id="VDN92200.1"/>
    </source>
</evidence>
<dbReference type="Proteomes" id="UP000278627">
    <property type="component" value="Unassembled WGS sequence"/>
</dbReference>
<feature type="transmembrane region" description="Helical" evidence="1">
    <location>
        <begin position="29"/>
        <end position="50"/>
    </location>
</feature>
<sequence length="74" mass="8573">MKSIIHFWGQIVVALRLQIYALLYQYLEAVSQTLCLLILVVQAALSLMHFHSVLQIIKLSSNQCKFTTIINNYY</sequence>
<reference evidence="2 3" key="2">
    <citation type="submission" date="2018-11" db="EMBL/GenBank/DDBJ databases">
        <authorList>
            <consortium name="Pathogen Informatics"/>
        </authorList>
    </citation>
    <scope>NUCLEOTIDE SEQUENCE [LARGE SCALE GENOMIC DNA]</scope>
</reference>
<gene>
    <name evidence="2" type="ORF">BPAG_LOCUS11014</name>
</gene>